<dbReference type="Pfam" id="PF00011">
    <property type="entry name" value="HSP20"/>
    <property type="match status" value="1"/>
</dbReference>
<dbReference type="Proteomes" id="UP000287166">
    <property type="component" value="Unassembled WGS sequence"/>
</dbReference>
<comment type="caution">
    <text evidence="5">The sequence shown here is derived from an EMBL/GenBank/DDBJ whole genome shotgun (WGS) entry which is preliminary data.</text>
</comment>
<evidence type="ECO:0000313" key="6">
    <source>
        <dbReference type="Proteomes" id="UP000287166"/>
    </source>
</evidence>
<dbReference type="RefSeq" id="XP_027608580.1">
    <property type="nucleotide sequence ID" value="XM_027752779.1"/>
</dbReference>
<evidence type="ECO:0000259" key="4">
    <source>
        <dbReference type="PROSITE" id="PS01031"/>
    </source>
</evidence>
<gene>
    <name evidence="5" type="ORF">SCP_0105480</name>
</gene>
<evidence type="ECO:0000256" key="1">
    <source>
        <dbReference type="ARBA" id="ARBA00023016"/>
    </source>
</evidence>
<dbReference type="AlphaFoldDB" id="A0A401G691"/>
<accession>A0A401G691</accession>
<keyword evidence="6" id="KW-1185">Reference proteome</keyword>
<dbReference type="GeneID" id="38774584"/>
<dbReference type="PANTHER" id="PTHR11527">
    <property type="entry name" value="HEAT-SHOCK PROTEIN 20 FAMILY MEMBER"/>
    <property type="match status" value="1"/>
</dbReference>
<dbReference type="EMBL" id="BFAD01000001">
    <property type="protein sequence ID" value="GBE77667.1"/>
    <property type="molecule type" value="Genomic_DNA"/>
</dbReference>
<reference evidence="5 6" key="1">
    <citation type="journal article" date="2018" name="Sci. Rep.">
        <title>Genome sequence of the cauliflower mushroom Sparassis crispa (Hanabiratake) and its association with beneficial usage.</title>
        <authorList>
            <person name="Kiyama R."/>
            <person name="Furutani Y."/>
            <person name="Kawaguchi K."/>
            <person name="Nakanishi T."/>
        </authorList>
    </citation>
    <scope>NUCLEOTIDE SEQUENCE [LARGE SCALE GENOMIC DNA]</scope>
</reference>
<dbReference type="InterPro" id="IPR002068">
    <property type="entry name" value="A-crystallin/Hsp20_dom"/>
</dbReference>
<dbReference type="CDD" id="cd06464">
    <property type="entry name" value="ACD_sHsps-like"/>
    <property type="match status" value="1"/>
</dbReference>
<dbReference type="Gene3D" id="2.60.40.790">
    <property type="match status" value="1"/>
</dbReference>
<name>A0A401G691_9APHY</name>
<dbReference type="PROSITE" id="PS01031">
    <property type="entry name" value="SHSP"/>
    <property type="match status" value="1"/>
</dbReference>
<evidence type="ECO:0000313" key="5">
    <source>
        <dbReference type="EMBL" id="GBE77667.1"/>
    </source>
</evidence>
<organism evidence="5 6">
    <name type="scientific">Sparassis crispa</name>
    <dbReference type="NCBI Taxonomy" id="139825"/>
    <lineage>
        <taxon>Eukaryota</taxon>
        <taxon>Fungi</taxon>
        <taxon>Dikarya</taxon>
        <taxon>Basidiomycota</taxon>
        <taxon>Agaricomycotina</taxon>
        <taxon>Agaricomycetes</taxon>
        <taxon>Polyporales</taxon>
        <taxon>Sparassidaceae</taxon>
        <taxon>Sparassis</taxon>
    </lineage>
</organism>
<feature type="domain" description="SHSP" evidence="4">
    <location>
        <begin position="36"/>
        <end position="149"/>
    </location>
</feature>
<evidence type="ECO:0000256" key="3">
    <source>
        <dbReference type="RuleBase" id="RU003616"/>
    </source>
</evidence>
<comment type="similarity">
    <text evidence="2 3">Belongs to the small heat shock protein (HSP20) family.</text>
</comment>
<sequence>MSLSRFLYEPFYSLADFDRLFDEAFTTRTQAPEAGAVVRPLRPRMDLHEDAKANTVTATFELPGLKKGDVDISVQNNVLTVSGESKSSSEREEGGYAIRERRYGKFSRAVTLPQGTKSDQIKAAMNDGVLSVTYPKTTTEQAQQKITVA</sequence>
<proteinExistence type="inferred from homology"/>
<dbReference type="STRING" id="139825.A0A401G691"/>
<dbReference type="InterPro" id="IPR031107">
    <property type="entry name" value="Small_HSP"/>
</dbReference>
<dbReference type="FunCoup" id="A0A401G691">
    <property type="interactions" value="171"/>
</dbReference>
<protein>
    <submittedName>
        <fullName evidence="5">Heat shock protein</fullName>
    </submittedName>
</protein>
<dbReference type="InParanoid" id="A0A401G691"/>
<keyword evidence="1 5" id="KW-0346">Stress response</keyword>
<evidence type="ECO:0000256" key="2">
    <source>
        <dbReference type="PROSITE-ProRule" id="PRU00285"/>
    </source>
</evidence>
<dbReference type="InterPro" id="IPR008978">
    <property type="entry name" value="HSP20-like_chaperone"/>
</dbReference>
<dbReference type="SUPFAM" id="SSF49764">
    <property type="entry name" value="HSP20-like chaperones"/>
    <property type="match status" value="1"/>
</dbReference>
<dbReference type="OrthoDB" id="1431247at2759"/>